<dbReference type="Proteomes" id="UP000018296">
    <property type="component" value="Unassembled WGS sequence"/>
</dbReference>
<reference evidence="1" key="1">
    <citation type="journal article" date="2013" name="Genome Announc.">
        <title>Genome Sequence of Sporolactobacillus laevolacticus DSM442, an Efficient Polymer-Grade D-Lactate Producer from Agricultural Waste Cottonseed as a Nitrogen Source.</title>
        <authorList>
            <person name="Wang H."/>
            <person name="Wang L."/>
            <person name="Ju J."/>
            <person name="Yu B."/>
            <person name="Ma Y."/>
        </authorList>
    </citation>
    <scope>NUCLEOTIDE SEQUENCE [LARGE SCALE GENOMIC DNA]</scope>
    <source>
        <strain evidence="1">DSM 442</strain>
    </source>
</reference>
<dbReference type="SUPFAM" id="SSF56529">
    <property type="entry name" value="FAH"/>
    <property type="match status" value="1"/>
</dbReference>
<dbReference type="OrthoDB" id="9792137at2"/>
<protein>
    <submittedName>
        <fullName evidence="1">2-keto-4-pentenoate hydratase</fullName>
    </submittedName>
</protein>
<dbReference type="Gene3D" id="3.90.850.10">
    <property type="entry name" value="Fumarylacetoacetase-like, C-terminal domain"/>
    <property type="match status" value="1"/>
</dbReference>
<organism evidence="1 2">
    <name type="scientific">Sporolactobacillus laevolacticus DSM 442</name>
    <dbReference type="NCBI Taxonomy" id="1395513"/>
    <lineage>
        <taxon>Bacteria</taxon>
        <taxon>Bacillati</taxon>
        <taxon>Bacillota</taxon>
        <taxon>Bacilli</taxon>
        <taxon>Bacillales</taxon>
        <taxon>Sporolactobacillaceae</taxon>
        <taxon>Sporolactobacillus</taxon>
    </lineage>
</organism>
<sequence>MLFTKDDLSEQLYHALSKREPLAWKDADHSELTPELAYNVQHAFNQKKGEAVKGYKISLTSKQTQDMFHSDSPLYGQIVASSLLKDNAEVELASLNEPLLELELEFTALEDLSPEDDEQALLEKTEVAPGIEVPDSRFKDWFPTLPLELVISDSAVCGRVVVGKAAQKPFVEELADVHSSVTLNGEPLTSGVSSEVLGNPLHALKWLVQRLAQEGKTLTKGTTVSTGTFCLPKKLTKGTYVATFDHQLGSVTVHVK</sequence>
<dbReference type="EMBL" id="AWTC01000001">
    <property type="protein sequence ID" value="EST13481.1"/>
    <property type="molecule type" value="Genomic_DNA"/>
</dbReference>
<accession>V6J2S8</accession>
<name>V6J2S8_9BACL</name>
<dbReference type="InterPro" id="IPR050772">
    <property type="entry name" value="Hydratase-Decarb/MhpD_sf"/>
</dbReference>
<keyword evidence="2" id="KW-1185">Reference proteome</keyword>
<dbReference type="InterPro" id="IPR036663">
    <property type="entry name" value="Fumarylacetoacetase_C_sf"/>
</dbReference>
<proteinExistence type="predicted"/>
<dbReference type="GO" id="GO:0008684">
    <property type="term" value="F:2-oxopent-4-enoate hydratase activity"/>
    <property type="evidence" value="ECO:0007669"/>
    <property type="project" value="TreeGrafter"/>
</dbReference>
<gene>
    <name evidence="1" type="ORF">P343_01575</name>
</gene>
<dbReference type="PANTHER" id="PTHR30143:SF0">
    <property type="entry name" value="2-KETO-4-PENTENOATE HYDRATASE"/>
    <property type="match status" value="1"/>
</dbReference>
<dbReference type="eggNOG" id="COG3971">
    <property type="taxonomic scope" value="Bacteria"/>
</dbReference>
<dbReference type="AlphaFoldDB" id="V6J2S8"/>
<evidence type="ECO:0000313" key="2">
    <source>
        <dbReference type="Proteomes" id="UP000018296"/>
    </source>
</evidence>
<evidence type="ECO:0000313" key="1">
    <source>
        <dbReference type="EMBL" id="EST13481.1"/>
    </source>
</evidence>
<reference evidence="1" key="2">
    <citation type="submission" date="2013-09" db="EMBL/GenBank/DDBJ databases">
        <authorList>
            <person name="Jiang X."/>
            <person name="Xue Y."/>
            <person name="Wang L."/>
            <person name="Yu B."/>
            <person name="Ma Y."/>
        </authorList>
    </citation>
    <scope>NUCLEOTIDE SEQUENCE</scope>
    <source>
        <strain evidence="1">DSM 442</strain>
    </source>
</reference>
<dbReference type="GO" id="GO:0005737">
    <property type="term" value="C:cytoplasm"/>
    <property type="evidence" value="ECO:0007669"/>
    <property type="project" value="TreeGrafter"/>
</dbReference>
<dbReference type="STRING" id="1395513.P343_01575"/>
<comment type="caution">
    <text evidence="1">The sequence shown here is derived from an EMBL/GenBank/DDBJ whole genome shotgun (WGS) entry which is preliminary data.</text>
</comment>
<dbReference type="PANTHER" id="PTHR30143">
    <property type="entry name" value="ACID HYDRATASE"/>
    <property type="match status" value="1"/>
</dbReference>
<dbReference type="RefSeq" id="WP_023508632.1">
    <property type="nucleotide sequence ID" value="NZ_AWTC01000001.1"/>
</dbReference>
<dbReference type="PATRIC" id="fig|1395513.3.peg.320"/>